<gene>
    <name evidence="2" type="ORF">BDV29DRAFT_152891</name>
</gene>
<keyword evidence="3" id="KW-1185">Reference proteome</keyword>
<reference evidence="2 3" key="1">
    <citation type="submission" date="2019-04" db="EMBL/GenBank/DDBJ databases">
        <title>Friends and foes A comparative genomics study of 23 Aspergillus species from section Flavi.</title>
        <authorList>
            <consortium name="DOE Joint Genome Institute"/>
            <person name="Kjaerbolling I."/>
            <person name="Vesth T."/>
            <person name="Frisvad J.C."/>
            <person name="Nybo J.L."/>
            <person name="Theobald S."/>
            <person name="Kildgaard S."/>
            <person name="Isbrandt T."/>
            <person name="Kuo A."/>
            <person name="Sato A."/>
            <person name="Lyhne E.K."/>
            <person name="Kogle M.E."/>
            <person name="Wiebenga A."/>
            <person name="Kun R.S."/>
            <person name="Lubbers R.J."/>
            <person name="Makela M.R."/>
            <person name="Barry K."/>
            <person name="Chovatia M."/>
            <person name="Clum A."/>
            <person name="Daum C."/>
            <person name="Haridas S."/>
            <person name="He G."/>
            <person name="LaButti K."/>
            <person name="Lipzen A."/>
            <person name="Mondo S."/>
            <person name="Riley R."/>
            <person name="Salamov A."/>
            <person name="Simmons B.A."/>
            <person name="Magnuson J.K."/>
            <person name="Henrissat B."/>
            <person name="Mortensen U.H."/>
            <person name="Larsen T.O."/>
            <person name="Devries R.P."/>
            <person name="Grigoriev I.V."/>
            <person name="Machida M."/>
            <person name="Baker S.E."/>
            <person name="Andersen M.R."/>
        </authorList>
    </citation>
    <scope>NUCLEOTIDE SEQUENCE [LARGE SCALE GENOMIC DNA]</scope>
    <source>
        <strain evidence="2 3">CBS 151.66</strain>
    </source>
</reference>
<sequence length="409" mass="45555">MDSKEMPTYANDTEIEGQEPGLKSISKPVELHERIPSRKQPSWSNHPLWFWECYWITATFLSGCNDFYVDTDSTENKSILCNINLSQGMSGSAPISHQVEEVETAPGTQAPEVTSARHSRHESYLGVRNPYLVLTHANFKVPEGLGSIHNPTQVLELNKLTQCILSPCVRTYDVTVSAGNPSINVVSTDYGELYEEFYNPHVHPHPIERRICWKRTRGMCPANLIGLDDCRGVNPADSTNFAFCEPPTNSLSSAVGYKLTNHQSTSWAYLDKDCGWVNIPVDILLRFREIHFQKLLGSSLVKVADNVAASVTLFSLETSKITVDAIGFRAVFWVGAAFELLALPAVVFTLGHMVFTLSVHLGRLVNDMWNTGLMAVLDRDIDNSDPATVDVLALADVLFENYEDPILQH</sequence>
<protein>
    <submittedName>
        <fullName evidence="2">Uncharacterized protein</fullName>
    </submittedName>
</protein>
<proteinExistence type="predicted"/>
<name>A0A5N5XC84_9EURO</name>
<evidence type="ECO:0000313" key="2">
    <source>
        <dbReference type="EMBL" id="KAB8078363.1"/>
    </source>
</evidence>
<feature type="region of interest" description="Disordered" evidence="1">
    <location>
        <begin position="1"/>
        <end position="20"/>
    </location>
</feature>
<dbReference type="OrthoDB" id="5376804at2759"/>
<evidence type="ECO:0000313" key="3">
    <source>
        <dbReference type="Proteomes" id="UP000326565"/>
    </source>
</evidence>
<evidence type="ECO:0000256" key="1">
    <source>
        <dbReference type="SAM" id="MobiDB-lite"/>
    </source>
</evidence>
<dbReference type="Proteomes" id="UP000326565">
    <property type="component" value="Unassembled WGS sequence"/>
</dbReference>
<dbReference type="AlphaFoldDB" id="A0A5N5XC84"/>
<dbReference type="EMBL" id="ML732159">
    <property type="protein sequence ID" value="KAB8078363.1"/>
    <property type="molecule type" value="Genomic_DNA"/>
</dbReference>
<organism evidence="2 3">
    <name type="scientific">Aspergillus leporis</name>
    <dbReference type="NCBI Taxonomy" id="41062"/>
    <lineage>
        <taxon>Eukaryota</taxon>
        <taxon>Fungi</taxon>
        <taxon>Dikarya</taxon>
        <taxon>Ascomycota</taxon>
        <taxon>Pezizomycotina</taxon>
        <taxon>Eurotiomycetes</taxon>
        <taxon>Eurotiomycetidae</taxon>
        <taxon>Eurotiales</taxon>
        <taxon>Aspergillaceae</taxon>
        <taxon>Aspergillus</taxon>
        <taxon>Aspergillus subgen. Circumdati</taxon>
    </lineage>
</organism>
<accession>A0A5N5XC84</accession>
<feature type="region of interest" description="Disordered" evidence="1">
    <location>
        <begin position="101"/>
        <end position="120"/>
    </location>
</feature>